<dbReference type="PROSITE" id="PS00060">
    <property type="entry name" value="ADH_IRON_2"/>
    <property type="match status" value="1"/>
</dbReference>
<dbReference type="PROSITE" id="PS00913">
    <property type="entry name" value="ADH_IRON_1"/>
    <property type="match status" value="1"/>
</dbReference>
<dbReference type="Pfam" id="PF00465">
    <property type="entry name" value="Fe-ADH"/>
    <property type="match status" value="1"/>
</dbReference>
<dbReference type="PANTHER" id="PTHR43633">
    <property type="entry name" value="ALCOHOL DEHYDROGENASE YQHD"/>
    <property type="match status" value="1"/>
</dbReference>
<proteinExistence type="predicted"/>
<protein>
    <submittedName>
        <fullName evidence="4">Iron-containing alcohol dehydrogenase</fullName>
    </submittedName>
</protein>
<dbReference type="PANTHER" id="PTHR43633:SF1">
    <property type="entry name" value="ALCOHOL DEHYDROGENASE YQHD"/>
    <property type="match status" value="1"/>
</dbReference>
<dbReference type="GO" id="GO:0005829">
    <property type="term" value="C:cytosol"/>
    <property type="evidence" value="ECO:0007669"/>
    <property type="project" value="TreeGrafter"/>
</dbReference>
<dbReference type="GO" id="GO:1990002">
    <property type="term" value="F:methylglyoxal reductase (NADPH) (acetol producing) activity"/>
    <property type="evidence" value="ECO:0007669"/>
    <property type="project" value="TreeGrafter"/>
</dbReference>
<evidence type="ECO:0000256" key="1">
    <source>
        <dbReference type="ARBA" id="ARBA00023002"/>
    </source>
</evidence>
<keyword evidence="5" id="KW-1185">Reference proteome</keyword>
<dbReference type="InterPro" id="IPR001670">
    <property type="entry name" value="ADH_Fe/GldA"/>
</dbReference>
<reference evidence="4 5" key="1">
    <citation type="submission" date="2018-11" db="EMBL/GenBank/DDBJ databases">
        <title>Clostridium sp. nov., a member of the family Erysipelotrichaceae isolated from pig faeces.</title>
        <authorList>
            <person name="Chang Y.-H."/>
        </authorList>
    </citation>
    <scope>NUCLEOTIDE SEQUENCE [LARGE SCALE GENOMIC DNA]</scope>
    <source>
        <strain evidence="4 5">YH-panp20</strain>
    </source>
</reference>
<evidence type="ECO:0000313" key="4">
    <source>
        <dbReference type="EMBL" id="RNM30729.1"/>
    </source>
</evidence>
<name>A0A3N0I136_9FIRM</name>
<accession>A0A3N0I136</accession>
<gene>
    <name evidence="4" type="ORF">EDX97_06450</name>
</gene>
<evidence type="ECO:0000259" key="3">
    <source>
        <dbReference type="Pfam" id="PF25137"/>
    </source>
</evidence>
<dbReference type="GO" id="GO:0008106">
    <property type="term" value="F:alcohol dehydrogenase (NADP+) activity"/>
    <property type="evidence" value="ECO:0007669"/>
    <property type="project" value="TreeGrafter"/>
</dbReference>
<organism evidence="4 5">
    <name type="scientific">Absicoccus porci</name>
    <dbReference type="NCBI Taxonomy" id="2486576"/>
    <lineage>
        <taxon>Bacteria</taxon>
        <taxon>Bacillati</taxon>
        <taxon>Bacillota</taxon>
        <taxon>Erysipelotrichia</taxon>
        <taxon>Erysipelotrichales</taxon>
        <taxon>Erysipelotrichaceae</taxon>
        <taxon>Absicoccus</taxon>
    </lineage>
</organism>
<dbReference type="Proteomes" id="UP000276568">
    <property type="component" value="Unassembled WGS sequence"/>
</dbReference>
<dbReference type="SUPFAM" id="SSF56796">
    <property type="entry name" value="Dehydroquinate synthase-like"/>
    <property type="match status" value="1"/>
</dbReference>
<dbReference type="Gene3D" id="3.40.50.1970">
    <property type="match status" value="1"/>
</dbReference>
<evidence type="ECO:0000313" key="5">
    <source>
        <dbReference type="Proteomes" id="UP000276568"/>
    </source>
</evidence>
<sequence>MNNFTYYIPTRIHFGKGMISHLSEITQKNILLVYGGGSIKRNGIYDAALKELSGHEIFELPGVEPNPRIETVRKGVQICQDNQIEAVLAIGGGSSIDCAKVIAAAAVYEGDAWDLVMDNDKIQSALPIYVVLTMAATGSEMDNVGVISDMDLQIKKGVHSDHIFPTMSILDPTYTYTLPKRQTAAGTADIMSHTFENYFTNVEGAYLQARFAEGLLKTLIHYGPIAIKDPTNYDARANLMWCSSNAINGLLKKGAEVKWCVHGMEHQLSAVYDVTHGEGLAILTPVWMEYILDQKVDAFATYGINVWNIDAKKDKRTIAKEAIEKTKHFLFNELGCPRTLREVGITDEKNFKAMAEKAVCKGSFVDLSVEDIIEIYRRAL</sequence>
<dbReference type="EMBL" id="RJQC01000002">
    <property type="protein sequence ID" value="RNM30729.1"/>
    <property type="molecule type" value="Genomic_DNA"/>
</dbReference>
<dbReference type="GO" id="GO:1990362">
    <property type="term" value="F:butanol dehydrogenase (NAD+) activity"/>
    <property type="evidence" value="ECO:0007669"/>
    <property type="project" value="InterPro"/>
</dbReference>
<dbReference type="GO" id="GO:0046872">
    <property type="term" value="F:metal ion binding"/>
    <property type="evidence" value="ECO:0007669"/>
    <property type="project" value="InterPro"/>
</dbReference>
<dbReference type="InterPro" id="IPR018211">
    <property type="entry name" value="ADH_Fe_CS"/>
</dbReference>
<comment type="caution">
    <text evidence="4">The sequence shown here is derived from an EMBL/GenBank/DDBJ whole genome shotgun (WGS) entry which is preliminary data.</text>
</comment>
<keyword evidence="1" id="KW-0560">Oxidoreductase</keyword>
<dbReference type="InterPro" id="IPR056798">
    <property type="entry name" value="ADH_Fe_C"/>
</dbReference>
<feature type="domain" description="Fe-containing alcohol dehydrogenase-like C-terminal" evidence="3">
    <location>
        <begin position="183"/>
        <end position="379"/>
    </location>
</feature>
<dbReference type="FunFam" id="3.40.50.1970:FF:000003">
    <property type="entry name" value="Alcohol dehydrogenase, iron-containing"/>
    <property type="match status" value="1"/>
</dbReference>
<dbReference type="CDD" id="cd08187">
    <property type="entry name" value="BDH"/>
    <property type="match status" value="1"/>
</dbReference>
<dbReference type="Pfam" id="PF25137">
    <property type="entry name" value="ADH_Fe_C"/>
    <property type="match status" value="1"/>
</dbReference>
<dbReference type="InterPro" id="IPR044731">
    <property type="entry name" value="BDH-like"/>
</dbReference>
<dbReference type="AlphaFoldDB" id="A0A3N0I136"/>
<evidence type="ECO:0000259" key="2">
    <source>
        <dbReference type="Pfam" id="PF00465"/>
    </source>
</evidence>
<feature type="domain" description="Alcohol dehydrogenase iron-type/glycerol dehydrogenase GldA" evidence="2">
    <location>
        <begin position="9"/>
        <end position="172"/>
    </location>
</feature>
<dbReference type="Gene3D" id="1.20.1090.10">
    <property type="entry name" value="Dehydroquinate synthase-like - alpha domain"/>
    <property type="match status" value="1"/>
</dbReference>
<dbReference type="OrthoDB" id="9801156at2"/>